<evidence type="ECO:0000313" key="2">
    <source>
        <dbReference type="EMBL" id="QHT13776.1"/>
    </source>
</evidence>
<evidence type="ECO:0000256" key="1">
    <source>
        <dbReference type="SAM" id="MobiDB-lite"/>
    </source>
</evidence>
<reference evidence="2" key="1">
    <citation type="journal article" date="2020" name="Nature">
        <title>Giant virus diversity and host interactions through global metagenomics.</title>
        <authorList>
            <person name="Schulz F."/>
            <person name="Roux S."/>
            <person name="Paez-Espino D."/>
            <person name="Jungbluth S."/>
            <person name="Walsh D.A."/>
            <person name="Denef V.J."/>
            <person name="McMahon K.D."/>
            <person name="Konstantinidis K.T."/>
            <person name="Eloe-Fadrosh E.A."/>
            <person name="Kyrpides N.C."/>
            <person name="Woyke T."/>
        </authorList>
    </citation>
    <scope>NUCLEOTIDE SEQUENCE</scope>
    <source>
        <strain evidence="2">GVMAG-M-3300023174-134</strain>
    </source>
</reference>
<feature type="region of interest" description="Disordered" evidence="1">
    <location>
        <begin position="454"/>
        <end position="492"/>
    </location>
</feature>
<dbReference type="AlphaFoldDB" id="A0A6C0D9S5"/>
<proteinExistence type="predicted"/>
<organism evidence="2">
    <name type="scientific">viral metagenome</name>
    <dbReference type="NCBI Taxonomy" id="1070528"/>
    <lineage>
        <taxon>unclassified sequences</taxon>
        <taxon>metagenomes</taxon>
        <taxon>organismal metagenomes</taxon>
    </lineage>
</organism>
<dbReference type="EMBL" id="MN739577">
    <property type="protein sequence ID" value="QHT13776.1"/>
    <property type="molecule type" value="Genomic_DNA"/>
</dbReference>
<accession>A0A6C0D9S5</accession>
<protein>
    <submittedName>
        <fullName evidence="2">Uncharacterized protein</fullName>
    </submittedName>
</protein>
<name>A0A6C0D9S5_9ZZZZ</name>
<sequence>MEEGFEDKLIEGMANTTSLNNVLLTTYSIINKVWNLYDNIYFDERNGNLIEVSSPDDTQSGNVMTGNTATTISTIVTKRSNYSTTFYITATGVDQTLQSSTINEITPKYTSCYYPSQTNNENYNYNVFYMPWNKDTFIHIIDNKHNKQLATFMFSPGSETKSLYYSPPTDIGLTDYVNDNSTDNNKMVVEPLYDDIKHVYQLSQYVKYDLVNSNLIITTEPTRTLVVYDINKNMNTINSSNNSISSKSRPPSNITAFTVKDSLGQNIVLYIPNKNNVLIGLIGYSDSSKTNLILKNVFRFNDLGIDNGSKTQSTEDSDFSKYWNSSKNDYILKTQIVPPVCPTCPTCPSSGTCSNCGGNGGSGTKTSTGNSMLPNNTGTNQNYSRLGSGTVDSNANPDTIGGSLTLMQYDATSTIEDVAKTGAGVVTGVAGTIGGVANNLISTTGSVLKPNQMGGISTNGQNALGGSGTNQRSTPGYTAPGVGNSNQQSDPYSYYGQLPPKGHTNYVPVTADFSRFGR</sequence>